<name>A0A939QBH1_9MICO</name>
<dbReference type="GO" id="GO:0051410">
    <property type="term" value="P:detoxification of nitrogen compound"/>
    <property type="evidence" value="ECO:0007669"/>
    <property type="project" value="TreeGrafter"/>
</dbReference>
<dbReference type="InterPro" id="IPR003010">
    <property type="entry name" value="C-N_Hydrolase"/>
</dbReference>
<dbReference type="AlphaFoldDB" id="A0A939QBH1"/>
<accession>A0A939QBH1</accession>
<keyword evidence="5" id="KW-1185">Reference proteome</keyword>
<organism evidence="4 5">
    <name type="scientific">Leucobacter tardus</name>
    <dbReference type="NCBI Taxonomy" id="501483"/>
    <lineage>
        <taxon>Bacteria</taxon>
        <taxon>Bacillati</taxon>
        <taxon>Actinomycetota</taxon>
        <taxon>Actinomycetes</taxon>
        <taxon>Micrococcales</taxon>
        <taxon>Microbacteriaceae</taxon>
        <taxon>Leucobacter</taxon>
    </lineage>
</organism>
<dbReference type="Pfam" id="PF00795">
    <property type="entry name" value="CN_hydrolase"/>
    <property type="match status" value="1"/>
</dbReference>
<dbReference type="SUPFAM" id="SSF56317">
    <property type="entry name" value="Carbon-nitrogen hydrolase"/>
    <property type="match status" value="1"/>
</dbReference>
<dbReference type="Proteomes" id="UP000668403">
    <property type="component" value="Unassembled WGS sequence"/>
</dbReference>
<reference evidence="4" key="1">
    <citation type="submission" date="2021-03" db="EMBL/GenBank/DDBJ databases">
        <title>Leucobacter chromiisoli sp. nov., isolated from chromium-containing soil of chemical plant.</title>
        <authorList>
            <person name="Xu Z."/>
        </authorList>
    </citation>
    <scope>NUCLEOTIDE SEQUENCE</scope>
    <source>
        <strain evidence="4">K 70/01</strain>
    </source>
</reference>
<feature type="domain" description="CN hydrolase" evidence="3">
    <location>
        <begin position="2"/>
        <end position="269"/>
    </location>
</feature>
<dbReference type="CDD" id="cd07564">
    <property type="entry name" value="nitrilases_CHs"/>
    <property type="match status" value="1"/>
</dbReference>
<dbReference type="GO" id="GO:0018822">
    <property type="term" value="F:nitrile hydratase activity"/>
    <property type="evidence" value="ECO:0007669"/>
    <property type="project" value="TreeGrafter"/>
</dbReference>
<evidence type="ECO:0000313" key="4">
    <source>
        <dbReference type="EMBL" id="MBO2989162.1"/>
    </source>
</evidence>
<dbReference type="EMBL" id="JAGFBF010000001">
    <property type="protein sequence ID" value="MBO2989162.1"/>
    <property type="molecule type" value="Genomic_DNA"/>
</dbReference>
<dbReference type="PANTHER" id="PTHR46044:SF1">
    <property type="entry name" value="CN HYDROLASE DOMAIN-CONTAINING PROTEIN"/>
    <property type="match status" value="1"/>
</dbReference>
<dbReference type="PANTHER" id="PTHR46044">
    <property type="entry name" value="NITRILASE"/>
    <property type="match status" value="1"/>
</dbReference>
<gene>
    <name evidence="4" type="ORF">J4H85_04015</name>
</gene>
<dbReference type="PROSITE" id="PS50263">
    <property type="entry name" value="CN_HYDROLASE"/>
    <property type="match status" value="1"/>
</dbReference>
<dbReference type="GO" id="GO:0000257">
    <property type="term" value="F:nitrilase activity"/>
    <property type="evidence" value="ECO:0007669"/>
    <property type="project" value="UniProtKB-ARBA"/>
</dbReference>
<dbReference type="PROSITE" id="PS00920">
    <property type="entry name" value="NITRIL_CHT_1"/>
    <property type="match status" value="1"/>
</dbReference>
<evidence type="ECO:0000256" key="2">
    <source>
        <dbReference type="PROSITE-ProRule" id="PRU10139"/>
    </source>
</evidence>
<dbReference type="InterPro" id="IPR036526">
    <property type="entry name" value="C-N_Hydrolase_sf"/>
</dbReference>
<dbReference type="InterPro" id="IPR000132">
    <property type="entry name" value="Nitrilase/CN_hydratase_CS"/>
</dbReference>
<dbReference type="Gene3D" id="3.60.110.10">
    <property type="entry name" value="Carbon-nitrogen hydrolase"/>
    <property type="match status" value="1"/>
</dbReference>
<sequence>MTRVAVVQSAGVPFDAEASTERAVRYIAEVGDGGAELVLFPEAFIGGYPKGTAFGAAIGLRTEDGRREYERYADGAVAIDGPEVQRLAKAAREHGVSVVIGVIERLGRTLYCTALMLSPETGVVGAHRKLMPTGTERLVWGFGDGSTLDTMESTAGRVGSVICWENYMPLLRQAMYAQGVEIYCAPTADDRESWQATMQHVALEGRVFVLSACQFLTRDMLPDDHPMDVESPHGDILMRGGSVIIDPSGTVLAGPLFGESGVLYAEVDLSVKTRAHLDFDAVGHYSRPDVFSLSVNTRPAASVQFADGAGDRAV</sequence>
<comment type="similarity">
    <text evidence="1">Belongs to the carbon-nitrogen hydrolase superfamily. Nitrilase family.</text>
</comment>
<evidence type="ECO:0000313" key="5">
    <source>
        <dbReference type="Proteomes" id="UP000668403"/>
    </source>
</evidence>
<keyword evidence="4" id="KW-0378">Hydrolase</keyword>
<proteinExistence type="inferred from homology"/>
<dbReference type="InterPro" id="IPR044149">
    <property type="entry name" value="Nitrilases_CHs"/>
</dbReference>
<evidence type="ECO:0000256" key="1">
    <source>
        <dbReference type="ARBA" id="ARBA00008129"/>
    </source>
</evidence>
<protein>
    <submittedName>
        <fullName evidence="4">Carbon-nitrogen hydrolase family protein</fullName>
    </submittedName>
</protein>
<feature type="active site" description="Proton acceptor" evidence="2">
    <location>
        <position position="42"/>
    </location>
</feature>
<comment type="caution">
    <text evidence="4">The sequence shown here is derived from an EMBL/GenBank/DDBJ whole genome shotgun (WGS) entry which is preliminary data.</text>
</comment>
<evidence type="ECO:0000259" key="3">
    <source>
        <dbReference type="PROSITE" id="PS50263"/>
    </source>
</evidence>